<keyword evidence="2" id="KW-0808">Transferase</keyword>
<dbReference type="InterPro" id="IPR036282">
    <property type="entry name" value="Glutathione-S-Trfase_C_sf"/>
</dbReference>
<feature type="domain" description="GST C-terminal" evidence="1">
    <location>
        <begin position="70"/>
        <end position="211"/>
    </location>
</feature>
<dbReference type="EMBL" id="GHBR01003253">
    <property type="protein sequence ID" value="NDJ97630.1"/>
    <property type="molecule type" value="Transcribed_RNA"/>
</dbReference>
<dbReference type="InterPro" id="IPR010987">
    <property type="entry name" value="Glutathione-S-Trfase_C-like"/>
</dbReference>
<evidence type="ECO:0000259" key="1">
    <source>
        <dbReference type="PROSITE" id="PS50405"/>
    </source>
</evidence>
<dbReference type="CDD" id="cd00299">
    <property type="entry name" value="GST_C_family"/>
    <property type="match status" value="1"/>
</dbReference>
<dbReference type="PANTHER" id="PTHR43920">
    <property type="entry name" value="CHLORIDE INTRACELLULAR CHANNEL, ISOFORM A"/>
    <property type="match status" value="1"/>
</dbReference>
<dbReference type="GO" id="GO:0005737">
    <property type="term" value="C:cytoplasm"/>
    <property type="evidence" value="ECO:0007669"/>
    <property type="project" value="TreeGrafter"/>
</dbReference>
<dbReference type="GO" id="GO:0005254">
    <property type="term" value="F:chloride channel activity"/>
    <property type="evidence" value="ECO:0007669"/>
    <property type="project" value="TreeGrafter"/>
</dbReference>
<dbReference type="Pfam" id="PF00043">
    <property type="entry name" value="GST_C"/>
    <property type="match status" value="1"/>
</dbReference>
<dbReference type="GO" id="GO:0016740">
    <property type="term" value="F:transferase activity"/>
    <property type="evidence" value="ECO:0007669"/>
    <property type="project" value="UniProtKB-KW"/>
</dbReference>
<reference evidence="2" key="1">
    <citation type="submission" date="2018-11" db="EMBL/GenBank/DDBJ databases">
        <title>Myxobolus squamalis genome and transcriptome.</title>
        <authorList>
            <person name="Yahalomi D."/>
            <person name="Atkinson S.D."/>
            <person name="Neuhof M."/>
            <person name="Chang E.S."/>
            <person name="Philippe H."/>
            <person name="Cartwright P."/>
            <person name="Bartholomew J.L."/>
            <person name="Huchon D."/>
        </authorList>
    </citation>
    <scope>NUCLEOTIDE SEQUENCE</scope>
    <source>
        <strain evidence="2">71B08</strain>
        <tissue evidence="2">Whole</tissue>
    </source>
</reference>
<dbReference type="PROSITE" id="PS50405">
    <property type="entry name" value="GST_CTER"/>
    <property type="match status" value="1"/>
</dbReference>
<dbReference type="PANTHER" id="PTHR43920:SF5">
    <property type="entry name" value="CHLORIDE INTRACELLULAR CHANNEL CLIC"/>
    <property type="match status" value="1"/>
</dbReference>
<protein>
    <submittedName>
        <fullName evidence="2">Putative glutathione S-transferase DHAR1, cytosolic (Trinotate prediction)</fullName>
    </submittedName>
</protein>
<name>A0A6B2G222_MYXSQ</name>
<evidence type="ECO:0000313" key="2">
    <source>
        <dbReference type="EMBL" id="NDJ97630.1"/>
    </source>
</evidence>
<dbReference type="SUPFAM" id="SSF47616">
    <property type="entry name" value="GST C-terminal domain-like"/>
    <property type="match status" value="1"/>
</dbReference>
<organism evidence="2">
    <name type="scientific">Myxobolus squamalis</name>
    <name type="common">Myxosporean</name>
    <dbReference type="NCBI Taxonomy" id="59785"/>
    <lineage>
        <taxon>Eukaryota</taxon>
        <taxon>Metazoa</taxon>
        <taxon>Cnidaria</taxon>
        <taxon>Myxozoa</taxon>
        <taxon>Myxosporea</taxon>
        <taxon>Bivalvulida</taxon>
        <taxon>Platysporina</taxon>
        <taxon>Myxobolidae</taxon>
        <taxon>Myxobolus</taxon>
    </lineage>
</organism>
<accession>A0A6B2G222</accession>
<proteinExistence type="predicted"/>
<dbReference type="Gene3D" id="1.20.1050.10">
    <property type="match status" value="1"/>
</dbReference>
<sequence>MNCKLIVQENNTTGQVSADIITMRIQLYLYFKKIVPELALMTSTNRDLLLPSNTRGLKPPIFFDMDAEVYITDILEIESYLDKIPPNLTDSQTFEDVAPNIYSRFLVYAVKPTESILKSIEKEICAVETQLKKSGGPFLGGSEPCRADCILFPKLFHIERFFFFTGIEDIISSDKYPNVYQYYQMIYNLPNTEHIKSDRNSLVEFFKMKGVNPKKISNEMFMNIDILK</sequence>
<dbReference type="GO" id="GO:0016020">
    <property type="term" value="C:membrane"/>
    <property type="evidence" value="ECO:0007669"/>
    <property type="project" value="TreeGrafter"/>
</dbReference>
<dbReference type="AlphaFoldDB" id="A0A6B2G222"/>
<dbReference type="InterPro" id="IPR004046">
    <property type="entry name" value="GST_C"/>
</dbReference>